<dbReference type="SUPFAM" id="SSF81383">
    <property type="entry name" value="F-box domain"/>
    <property type="match status" value="1"/>
</dbReference>
<protein>
    <recommendedName>
        <fullName evidence="1">RNase H type-1 domain-containing protein</fullName>
    </recommendedName>
</protein>
<reference evidence="2 3" key="1">
    <citation type="journal article" date="2024" name="G3 (Bethesda)">
        <title>Genome assembly of Hibiscus sabdariffa L. provides insights into metabolisms of medicinal natural products.</title>
        <authorList>
            <person name="Kim T."/>
        </authorList>
    </citation>
    <scope>NUCLEOTIDE SEQUENCE [LARGE SCALE GENOMIC DNA]</scope>
    <source>
        <strain evidence="2">TK-2024</strain>
        <tissue evidence="2">Old leaves</tissue>
    </source>
</reference>
<evidence type="ECO:0000259" key="1">
    <source>
        <dbReference type="Pfam" id="PF13456"/>
    </source>
</evidence>
<dbReference type="PANTHER" id="PTHR31672">
    <property type="entry name" value="BNACNNG10540D PROTEIN"/>
    <property type="match status" value="1"/>
</dbReference>
<keyword evidence="3" id="KW-1185">Reference proteome</keyword>
<name>A0ABR2BNY6_9ROSI</name>
<gene>
    <name evidence="2" type="ORF">V6N12_034842</name>
</gene>
<dbReference type="Proteomes" id="UP001472677">
    <property type="component" value="Unassembled WGS sequence"/>
</dbReference>
<feature type="domain" description="RNase H type-1" evidence="1">
    <location>
        <begin position="13"/>
        <end position="70"/>
    </location>
</feature>
<dbReference type="InterPro" id="IPR002156">
    <property type="entry name" value="RNaseH_domain"/>
</dbReference>
<dbReference type="CDD" id="cd06222">
    <property type="entry name" value="RNase_H_like"/>
    <property type="match status" value="1"/>
</dbReference>
<dbReference type="InterPro" id="IPR044730">
    <property type="entry name" value="RNase_H-like_dom_plant"/>
</dbReference>
<accession>A0ABR2BNY6</accession>
<dbReference type="Pfam" id="PF13456">
    <property type="entry name" value="RVT_3"/>
    <property type="match status" value="1"/>
</dbReference>
<dbReference type="InterPro" id="IPR036047">
    <property type="entry name" value="F-box-like_dom_sf"/>
</dbReference>
<dbReference type="EMBL" id="JBBPBM010000097">
    <property type="protein sequence ID" value="KAK8508736.1"/>
    <property type="molecule type" value="Genomic_DNA"/>
</dbReference>
<sequence length="194" mass="22459">MLYNINKYMLHQCFSSDSLTIISKLKSVVEDVSILRSYIDDAQSMARAFASCRFTFIPRSGNEVAHYLARLDILVKLPVKSLVRFKYVSQQWFRLITDRHLSNQCKKGPVFVTASARFVHPNFGPRKYIFLSSMVVNGDTNTIPPAYIRIVDVPEEYWYDMLNSCDGILCFRGAFNIWVHNPATKDHTDFYPRV</sequence>
<evidence type="ECO:0000313" key="2">
    <source>
        <dbReference type="EMBL" id="KAK8508736.1"/>
    </source>
</evidence>
<dbReference type="InterPro" id="IPR050796">
    <property type="entry name" value="SCF_F-box_component"/>
</dbReference>
<organism evidence="2 3">
    <name type="scientific">Hibiscus sabdariffa</name>
    <name type="common">roselle</name>
    <dbReference type="NCBI Taxonomy" id="183260"/>
    <lineage>
        <taxon>Eukaryota</taxon>
        <taxon>Viridiplantae</taxon>
        <taxon>Streptophyta</taxon>
        <taxon>Embryophyta</taxon>
        <taxon>Tracheophyta</taxon>
        <taxon>Spermatophyta</taxon>
        <taxon>Magnoliopsida</taxon>
        <taxon>eudicotyledons</taxon>
        <taxon>Gunneridae</taxon>
        <taxon>Pentapetalae</taxon>
        <taxon>rosids</taxon>
        <taxon>malvids</taxon>
        <taxon>Malvales</taxon>
        <taxon>Malvaceae</taxon>
        <taxon>Malvoideae</taxon>
        <taxon>Hibiscus</taxon>
    </lineage>
</organism>
<evidence type="ECO:0000313" key="3">
    <source>
        <dbReference type="Proteomes" id="UP001472677"/>
    </source>
</evidence>
<comment type="caution">
    <text evidence="2">The sequence shown here is derived from an EMBL/GenBank/DDBJ whole genome shotgun (WGS) entry which is preliminary data.</text>
</comment>
<proteinExistence type="predicted"/>